<accession>F4Q9L1</accession>
<dbReference type="GeneID" id="14867432"/>
<name>F4Q9L1_CACFS</name>
<proteinExistence type="predicted"/>
<dbReference type="EMBL" id="GL883026">
    <property type="protein sequence ID" value="EGG15380.1"/>
    <property type="molecule type" value="Genomic_DNA"/>
</dbReference>
<dbReference type="RefSeq" id="XP_004354122.1">
    <property type="nucleotide sequence ID" value="XM_004354070.1"/>
</dbReference>
<feature type="compositionally biased region" description="Basic and acidic residues" evidence="1">
    <location>
        <begin position="1"/>
        <end position="12"/>
    </location>
</feature>
<sequence length="2395" mass="277263">MDDVQNDRENKKSKATSTNPISSSSSSIFNAILNQSYIRRLVFNHVSSIHKQLGIKAVRLSSLHTMLEYIQYGLNDLFFKQIDTLWRMMFASSDGIYRANNDILTKMIVKTIDYQNDKVLEYLLNRIKNEMGPFQTTVMIVYTSSKYQIEYLSLKVYNLLVDDNVFIDSSHLLQRMAKTAVSLIGDVDGIRNLFKRYNLSNLDFLFRNDEKLPTIKDLFKKKTDIELIELCNVVATVNKMTDKRKRGFNNGGVNQVDIVLPAILQDRLKVMEHFAMKPKPLTRNIISEYSPQLFSPYSSKSIRDNERKKEIHRIILLHSNGHDDLTQGLDDQGLMDKISDGTDIEYLRYISSPQTPDAADHFKQLAQQSYLSSRVLESECVEEVFSLFLDHARMDSTFGMRIGHIQGIPPVLCSRHYIDLLSLHVGYVSYGTCNILRSAIQQATTAGNNLYDHLDYVLNSKFCEKLDLDLAEGVAAVVEMGGIDTDRLIKRLVTFAKQSSGKCHFPMESVHKYTLHDYQGRDQFISAVKRILDKIDFDEHYGQPIFRFGSESQLMILDKSLLEKIITLQRLDYEYSYWYLYNAAMSADIKLYKKVLSLCSPNTYQLVNLILLVVNAGHYEFAKKLINSSSISLNNVTPKLLKQLMNILFPLYFDLINKDHSHQNMANVILDLVPSQDRSDILYYATDLTDEQLMALWSGPLYLGTNLKNWLYEPSKHLKHLKYDQKFFNHLERLYRFYQNHSNIYKVVEGSPPAQLDANDPPPLTIEYIGIWNQCLDSYYYNNSDDTITFVRRYTQQEYDDFIKLATSVAFVPNKLIIMEDANHQESYTVASSSSSSIFKVILNQFYLRRLIFNHVSSIHKQLGIEAVRLSSLHTILEYIQYGLNDLFFKQIDILWSLMFASSDGIYRANNDILIKMIATTIDYHNHQVLEYLLNRIKNEMGPFQTTVMIVYTGSEYQFEVDYLSLKVYNLLVDDNVFIDSNHLLHRMAKTAVSLIGDVDGIRNLFKRYNLSNLDYLFSNDEKFKKKTDIELIELFNVVETVNKFGEDDIVLPAILQDRLKVIEHLSMKPKPLLVGGNPFECPPQLFSPYSSKSIRDNERKKEIHKIILLYSNGYDDFIQGIDDQRLMDKIKDGTDIEYLRYISSPETTTDSTDHFKQLAKRNYLSSRSLESECAEEVVSLFLDHARMDSTFEMNIGHIQGIPPVLCSRHYIDLLSLHVGYVSYGTCNIVRSALQHATTTGNNLYDHLDYVLNSKFCEKLYLDVAEGVAAVIEMGGTDTDRLIERLATLTKRSSGRCHFPMKSVHKYTQQDYKGRDQFISAVKRILDKIDFDEHYGQPIFRFGSESQLMILDPALLEKIITLQRLDDEYNSWYLYNAAMSADIKLYKKVLSLCSPNTYQLVYLLLSVVNAGHYEFAKKLINSSSINLNNVTPQSLKETMDILFKLYFDLINKDSQQSKAMGSDIKSIDDHSHQNMANVILDLVPSPHRSHILYYATDLTDEQLMVLWSRPLYLGTNLKNWLYEPSKHLELLKYDQKFFNHLERLYRFYQNHSNIYKVAEGSPPLQLDANDPPPLTIEYIGIWNQCLDSYYYNNRDDTNTFVRRYTQQEYYDFIKLATSVAFVPSKLIIMEDANHQESYTVASSSSSLFKVILNQSYLRRLIFNHVSSIHKQLGIEAVRLSSLHTILEYIQYGLNDLFFKQIDILWSLMFASSDESRMRSDHSNYGYYRIHSSSTIPNRVSIFKNSNHLLHRMAKTAVSLIGDVDGIRNLFRRYDLSNLHSLFKKNDHLPAIKYLYKKKTDIELIELSDVVETVNKFGEDDIVLPTILQDRLKVIEHFVMKPKPLIVGRTPFECSPQLFSPYSSKSIRDNERKKEIHKIILSYSNGYDNLVQGLDDQGLMDKIRDGADIEYLRYISSLETTDATDFKLLAGGWDIDPSLDSDCAEEIISLFLDYASLESTFKIGIRQIKRFPPVLCSRHYIDLLSLHVGYRNYSIRDIVRATLQHATNTGKGLYDHLDYVLNSKFCRNISLDLGESVAAVVEMGGIDTDRLIERLVTYAKHFSGRSQFPMESVHKYTLKDYKLRDQFISAVKRILDKIDFDEHYGQPIFRFGSESQLMILDPALLEKIITLQSFGSEYSYWYLYNAAMSEDIKLYKKVLSLCSPNTYQLVNLLLSVVNAGHYEFAKKIINNSSINLNIVTPKLLKQLMNILFPLYFDLINKDSQQAKAMGSDIKSIDDHSHLNMANFILDLVPSPHRSHILYYATDLTDEQFMALWSGSLYLGTNLKNWLYEPSKHLKNFKYDQKFFNHLERLYRFYQNHSNIYKEVEGPPLQLDANDPPPLTIEYIGIWNQCLDSYYYNNNDDTNTFVRRYTQQEYDDFIKLATSVAFVPNKLVK</sequence>
<dbReference type="Proteomes" id="UP000007797">
    <property type="component" value="Unassembled WGS sequence"/>
</dbReference>
<reference evidence="3" key="1">
    <citation type="journal article" date="2011" name="Genome Res.">
        <title>Phylogeny-wide analysis of social amoeba genomes highlights ancient origins for complex intercellular communication.</title>
        <authorList>
            <person name="Heidel A.J."/>
            <person name="Lawal H.M."/>
            <person name="Felder M."/>
            <person name="Schilde C."/>
            <person name="Helps N.R."/>
            <person name="Tunggal B."/>
            <person name="Rivero F."/>
            <person name="John U."/>
            <person name="Schleicher M."/>
            <person name="Eichinger L."/>
            <person name="Platzer M."/>
            <person name="Noegel A.A."/>
            <person name="Schaap P."/>
            <person name="Gloeckner G."/>
        </authorList>
    </citation>
    <scope>NUCLEOTIDE SEQUENCE [LARGE SCALE GENOMIC DNA]</scope>
    <source>
        <strain evidence="3">SH3</strain>
    </source>
</reference>
<feature type="region of interest" description="Disordered" evidence="1">
    <location>
        <begin position="1"/>
        <end position="24"/>
    </location>
</feature>
<evidence type="ECO:0000313" key="3">
    <source>
        <dbReference type="Proteomes" id="UP000007797"/>
    </source>
</evidence>
<protein>
    <submittedName>
        <fullName evidence="2">Uncharacterized protein</fullName>
    </submittedName>
</protein>
<organism evidence="2 3">
    <name type="scientific">Cavenderia fasciculata</name>
    <name type="common">Slime mold</name>
    <name type="synonym">Dictyostelium fasciculatum</name>
    <dbReference type="NCBI Taxonomy" id="261658"/>
    <lineage>
        <taxon>Eukaryota</taxon>
        <taxon>Amoebozoa</taxon>
        <taxon>Evosea</taxon>
        <taxon>Eumycetozoa</taxon>
        <taxon>Dictyostelia</taxon>
        <taxon>Acytosteliales</taxon>
        <taxon>Cavenderiaceae</taxon>
        <taxon>Cavenderia</taxon>
    </lineage>
</organism>
<dbReference type="KEGG" id="dfa:DFA_10214"/>
<evidence type="ECO:0000313" key="2">
    <source>
        <dbReference type="EMBL" id="EGG15380.1"/>
    </source>
</evidence>
<gene>
    <name evidence="2" type="ORF">DFA_10214</name>
</gene>
<evidence type="ECO:0000256" key="1">
    <source>
        <dbReference type="SAM" id="MobiDB-lite"/>
    </source>
</evidence>
<keyword evidence="3" id="KW-1185">Reference proteome</keyword>